<gene>
    <name evidence="2" type="ORF">MONAX_5E013199</name>
</gene>
<accession>A0A5E4BU33</accession>
<sequence>MPATLCAVVKTLTSPRGLGEVEAEFVDEDIDDDILCAKKVVKDPKSMSFDKEIEFVDEDIDDDILCAKKVVKDPKSMSFDKEIGEEIVKGRAIVCQDEPRYHGFVEKIVPRKELHPPPPHTPELSMWHNPNPNPNPPAKNSPPNSTPQQFTRHKIHIDFRILIVLDRSTPPRVDINVTEPSDSVLLMFKLRSESLNRSGTEFF</sequence>
<comment type="caution">
    <text evidence="2">The sequence shown here is derived from an EMBL/GenBank/DDBJ whole genome shotgun (WGS) entry which is preliminary data.</text>
</comment>
<dbReference type="EMBL" id="CABDUW010000626">
    <property type="protein sequence ID" value="VTJ72501.1"/>
    <property type="molecule type" value="Genomic_DNA"/>
</dbReference>
<evidence type="ECO:0000313" key="2">
    <source>
        <dbReference type="EMBL" id="VTJ72501.1"/>
    </source>
</evidence>
<evidence type="ECO:0000256" key="1">
    <source>
        <dbReference type="SAM" id="MobiDB-lite"/>
    </source>
</evidence>
<reference evidence="2" key="1">
    <citation type="submission" date="2019-04" db="EMBL/GenBank/DDBJ databases">
        <authorList>
            <person name="Alioto T."/>
            <person name="Alioto T."/>
        </authorList>
    </citation>
    <scope>NUCLEOTIDE SEQUENCE [LARGE SCALE GENOMIC DNA]</scope>
</reference>
<name>A0A5E4BU33_MARMO</name>
<organism evidence="2 3">
    <name type="scientific">Marmota monax</name>
    <name type="common">Woodchuck</name>
    <dbReference type="NCBI Taxonomy" id="9995"/>
    <lineage>
        <taxon>Eukaryota</taxon>
        <taxon>Metazoa</taxon>
        <taxon>Chordata</taxon>
        <taxon>Craniata</taxon>
        <taxon>Vertebrata</taxon>
        <taxon>Euteleostomi</taxon>
        <taxon>Mammalia</taxon>
        <taxon>Eutheria</taxon>
        <taxon>Euarchontoglires</taxon>
        <taxon>Glires</taxon>
        <taxon>Rodentia</taxon>
        <taxon>Sciuromorpha</taxon>
        <taxon>Sciuridae</taxon>
        <taxon>Xerinae</taxon>
        <taxon>Marmotini</taxon>
        <taxon>Marmota</taxon>
    </lineage>
</organism>
<feature type="region of interest" description="Disordered" evidence="1">
    <location>
        <begin position="111"/>
        <end position="149"/>
    </location>
</feature>
<protein>
    <submittedName>
        <fullName evidence="2">Uncharacterized protein</fullName>
    </submittedName>
</protein>
<feature type="compositionally biased region" description="Pro residues" evidence="1">
    <location>
        <begin position="131"/>
        <end position="140"/>
    </location>
</feature>
<dbReference type="AlphaFoldDB" id="A0A5E4BU33"/>
<proteinExistence type="predicted"/>
<evidence type="ECO:0000313" key="3">
    <source>
        <dbReference type="Proteomes" id="UP000335636"/>
    </source>
</evidence>
<keyword evidence="3" id="KW-1185">Reference proteome</keyword>
<dbReference type="Proteomes" id="UP000335636">
    <property type="component" value="Unassembled WGS sequence"/>
</dbReference>